<keyword evidence="1" id="KW-1133">Transmembrane helix</keyword>
<feature type="transmembrane region" description="Helical" evidence="1">
    <location>
        <begin position="27"/>
        <end position="46"/>
    </location>
</feature>
<dbReference type="RefSeq" id="WP_210810603.1">
    <property type="nucleotide sequence ID" value="NZ_JAGQDG010000007.1"/>
</dbReference>
<evidence type="ECO:0000256" key="1">
    <source>
        <dbReference type="SAM" id="Phobius"/>
    </source>
</evidence>
<keyword evidence="1" id="KW-0812">Transmembrane</keyword>
<gene>
    <name evidence="2" type="ORF">KAK11_17625</name>
</gene>
<dbReference type="EMBL" id="JAGQDG010000007">
    <property type="protein sequence ID" value="MBQ0937150.1"/>
    <property type="molecule type" value="Genomic_DNA"/>
</dbReference>
<name>A0ABS5E162_9BURK</name>
<comment type="caution">
    <text evidence="2">The sequence shown here is derived from an EMBL/GenBank/DDBJ whole genome shotgun (WGS) entry which is preliminary data.</text>
</comment>
<dbReference type="Proteomes" id="UP000672097">
    <property type="component" value="Unassembled WGS sequence"/>
</dbReference>
<reference evidence="2 3" key="1">
    <citation type="submission" date="2021-04" db="EMBL/GenBank/DDBJ databases">
        <title>The genome sequence of type strain Ideonella paludis KCTC 32238.</title>
        <authorList>
            <person name="Liu Y."/>
        </authorList>
    </citation>
    <scope>NUCLEOTIDE SEQUENCE [LARGE SCALE GENOMIC DNA]</scope>
    <source>
        <strain evidence="2 3">KCTC 32238</strain>
    </source>
</reference>
<protein>
    <submittedName>
        <fullName evidence="2">DUF3429 domain-containing protein</fullName>
    </submittedName>
</protein>
<dbReference type="PANTHER" id="PTHR15887">
    <property type="entry name" value="TRANSMEMBRANE PROTEIN 69"/>
    <property type="match status" value="1"/>
</dbReference>
<dbReference type="Pfam" id="PF11911">
    <property type="entry name" value="DUF3429"/>
    <property type="match status" value="1"/>
</dbReference>
<keyword evidence="3" id="KW-1185">Reference proteome</keyword>
<feature type="transmembrane region" description="Helical" evidence="1">
    <location>
        <begin position="95"/>
        <end position="122"/>
    </location>
</feature>
<evidence type="ECO:0000313" key="3">
    <source>
        <dbReference type="Proteomes" id="UP000672097"/>
    </source>
</evidence>
<proteinExistence type="predicted"/>
<dbReference type="PANTHER" id="PTHR15887:SF1">
    <property type="entry name" value="TRANSMEMBRANE PROTEIN 69"/>
    <property type="match status" value="1"/>
</dbReference>
<accession>A0ABS5E162</accession>
<dbReference type="InterPro" id="IPR021836">
    <property type="entry name" value="DUF3429"/>
</dbReference>
<evidence type="ECO:0000313" key="2">
    <source>
        <dbReference type="EMBL" id="MBQ0937150.1"/>
    </source>
</evidence>
<sequence>MNTPSSLPPSLPDVLQPDEPPLWARRMGYGGLIPFVVLSLLVWVVWPDVQPEVTLAFAAYAATIVAFLGGVHWGLAMRADAPGPRAFRWAVVPPLLAWVGIVMPPHAGLALLGTALVVCYLVDRRLYVACGQAHWLTLRFRLSAVAAFSCFLGAAGI</sequence>
<organism evidence="2 3">
    <name type="scientific">Ideonella paludis</name>
    <dbReference type="NCBI Taxonomy" id="1233411"/>
    <lineage>
        <taxon>Bacteria</taxon>
        <taxon>Pseudomonadati</taxon>
        <taxon>Pseudomonadota</taxon>
        <taxon>Betaproteobacteria</taxon>
        <taxon>Burkholderiales</taxon>
        <taxon>Sphaerotilaceae</taxon>
        <taxon>Ideonella</taxon>
    </lineage>
</organism>
<keyword evidence="1" id="KW-0472">Membrane</keyword>
<feature type="transmembrane region" description="Helical" evidence="1">
    <location>
        <begin position="53"/>
        <end position="75"/>
    </location>
</feature>